<keyword evidence="3 6" id="KW-0812">Transmembrane</keyword>
<comment type="caution">
    <text evidence="8">The sequence shown here is derived from an EMBL/GenBank/DDBJ whole genome shotgun (WGS) entry which is preliminary data.</text>
</comment>
<keyword evidence="9" id="KW-1185">Reference proteome</keyword>
<feature type="transmembrane region" description="Helical" evidence="6">
    <location>
        <begin position="228"/>
        <end position="248"/>
    </location>
</feature>
<keyword evidence="2" id="KW-0813">Transport</keyword>
<sequence>MNLNSSTNSSGKAQHPELSRGLLLILAISSGLSVANLYYNQPLLADMAQTFHASAAQIGSISTLTQLGYALGLFLFVPLGDIKEKKILIVILLGVVTLSLLSVGISENLTMLGAASFAVGTTTVVPQIIVPLAAQLARPDQQGRIVGIVMSGLFFGILLARTISGIIGSLWGWRIMYYIAAALMFSLALTLWAFLPQTGSTSRLSYRQTLHSLWEYTTKLPLLREASLMGGLLFGTFSVFWTTLAFFLKQPPYYYGTEIAGLFGLIGVAGASFAPVAGRLADKKGPRIVVGIAAAVTLVAYGFLWLFGKHLWGLILGVILLDLGVQGAQISNQARVYALVPEAKSRLNTVYMVTYFIGGSLGSFLGMHAWSLWQWKGVCLVGSSLILLSLIIWGRGLYNQRKGNMERCCN</sequence>
<dbReference type="InterPro" id="IPR020846">
    <property type="entry name" value="MFS_dom"/>
</dbReference>
<dbReference type="RefSeq" id="WP_047810087.1">
    <property type="nucleotide sequence ID" value="NZ_LDZY01000007.1"/>
</dbReference>
<feature type="transmembrane region" description="Helical" evidence="6">
    <location>
        <begin position="254"/>
        <end position="276"/>
    </location>
</feature>
<feature type="domain" description="Major facilitator superfamily (MFS) profile" evidence="7">
    <location>
        <begin position="22"/>
        <end position="401"/>
    </location>
</feature>
<feature type="transmembrane region" description="Helical" evidence="6">
    <location>
        <begin position="349"/>
        <end position="367"/>
    </location>
</feature>
<evidence type="ECO:0000256" key="3">
    <source>
        <dbReference type="ARBA" id="ARBA00022692"/>
    </source>
</evidence>
<organism evidence="8 9">
    <name type="scientific">Desulfosporosinus acididurans</name>
    <dbReference type="NCBI Taxonomy" id="476652"/>
    <lineage>
        <taxon>Bacteria</taxon>
        <taxon>Bacillati</taxon>
        <taxon>Bacillota</taxon>
        <taxon>Clostridia</taxon>
        <taxon>Eubacteriales</taxon>
        <taxon>Desulfitobacteriaceae</taxon>
        <taxon>Desulfosporosinus</taxon>
    </lineage>
</organism>
<evidence type="ECO:0000256" key="6">
    <source>
        <dbReference type="SAM" id="Phobius"/>
    </source>
</evidence>
<keyword evidence="4 6" id="KW-1133">Transmembrane helix</keyword>
<dbReference type="Gene3D" id="1.20.1250.20">
    <property type="entry name" value="MFS general substrate transporter like domains"/>
    <property type="match status" value="1"/>
</dbReference>
<dbReference type="GO" id="GO:0022857">
    <property type="term" value="F:transmembrane transporter activity"/>
    <property type="evidence" value="ECO:0007669"/>
    <property type="project" value="InterPro"/>
</dbReference>
<feature type="transmembrane region" description="Helical" evidence="6">
    <location>
        <begin position="311"/>
        <end position="328"/>
    </location>
</feature>
<evidence type="ECO:0000256" key="1">
    <source>
        <dbReference type="ARBA" id="ARBA00004651"/>
    </source>
</evidence>
<dbReference type="PANTHER" id="PTHR42910">
    <property type="entry name" value="TRANSPORTER SCO4007-RELATED"/>
    <property type="match status" value="1"/>
</dbReference>
<evidence type="ECO:0000259" key="7">
    <source>
        <dbReference type="PROSITE" id="PS50850"/>
    </source>
</evidence>
<dbReference type="CDD" id="cd17324">
    <property type="entry name" value="MFS_NepI_like"/>
    <property type="match status" value="1"/>
</dbReference>
<dbReference type="PROSITE" id="PS50850">
    <property type="entry name" value="MFS"/>
    <property type="match status" value="1"/>
</dbReference>
<feature type="transmembrane region" description="Helical" evidence="6">
    <location>
        <begin position="373"/>
        <end position="393"/>
    </location>
</feature>
<protein>
    <submittedName>
        <fullName evidence="8">Putative transporter</fullName>
    </submittedName>
</protein>
<feature type="transmembrane region" description="Helical" evidence="6">
    <location>
        <begin position="145"/>
        <end position="163"/>
    </location>
</feature>
<evidence type="ECO:0000256" key="2">
    <source>
        <dbReference type="ARBA" id="ARBA00022448"/>
    </source>
</evidence>
<feature type="transmembrane region" description="Helical" evidence="6">
    <location>
        <begin position="175"/>
        <end position="195"/>
    </location>
</feature>
<dbReference type="GO" id="GO:0005886">
    <property type="term" value="C:plasma membrane"/>
    <property type="evidence" value="ECO:0007669"/>
    <property type="project" value="UniProtKB-SubCell"/>
</dbReference>
<dbReference type="PATRIC" id="fig|476652.3.peg.2290"/>
<accession>A0A0J1ILJ8</accession>
<evidence type="ECO:0000256" key="5">
    <source>
        <dbReference type="ARBA" id="ARBA00023136"/>
    </source>
</evidence>
<dbReference type="InterPro" id="IPR011701">
    <property type="entry name" value="MFS"/>
</dbReference>
<proteinExistence type="predicted"/>
<feature type="transmembrane region" description="Helical" evidence="6">
    <location>
        <begin position="87"/>
        <end position="105"/>
    </location>
</feature>
<dbReference type="SUPFAM" id="SSF103473">
    <property type="entry name" value="MFS general substrate transporter"/>
    <property type="match status" value="1"/>
</dbReference>
<evidence type="ECO:0000256" key="4">
    <source>
        <dbReference type="ARBA" id="ARBA00022989"/>
    </source>
</evidence>
<evidence type="ECO:0000313" key="9">
    <source>
        <dbReference type="Proteomes" id="UP000036356"/>
    </source>
</evidence>
<feature type="transmembrane region" description="Helical" evidence="6">
    <location>
        <begin position="288"/>
        <end position="305"/>
    </location>
</feature>
<feature type="transmembrane region" description="Helical" evidence="6">
    <location>
        <begin position="51"/>
        <end position="75"/>
    </location>
</feature>
<feature type="transmembrane region" description="Helical" evidence="6">
    <location>
        <begin position="21"/>
        <end position="39"/>
    </location>
</feature>
<feature type="transmembrane region" description="Helical" evidence="6">
    <location>
        <begin position="111"/>
        <end position="133"/>
    </location>
</feature>
<name>A0A0J1ILJ8_9FIRM</name>
<evidence type="ECO:0000313" key="8">
    <source>
        <dbReference type="EMBL" id="KLU65581.1"/>
    </source>
</evidence>
<comment type="subcellular location">
    <subcellularLocation>
        <location evidence="1">Cell membrane</location>
        <topology evidence="1">Multi-pass membrane protein</topology>
    </subcellularLocation>
</comment>
<dbReference type="PANTHER" id="PTHR42910:SF1">
    <property type="entry name" value="MAJOR FACILITATOR SUPERFAMILY (MFS) PROFILE DOMAIN-CONTAINING PROTEIN"/>
    <property type="match status" value="1"/>
</dbReference>
<keyword evidence="5 6" id="KW-0472">Membrane</keyword>
<reference evidence="8 9" key="1">
    <citation type="submission" date="2015-06" db="EMBL/GenBank/DDBJ databases">
        <title>Draft genome of the moderately acidophilic sulfate reducer Candidatus Desulfosporosinus acididurans strain M1.</title>
        <authorList>
            <person name="Poehlein A."/>
            <person name="Petzsch P."/>
            <person name="Johnson B.D."/>
            <person name="Schloemann M."/>
            <person name="Daniel R."/>
            <person name="Muehling M."/>
        </authorList>
    </citation>
    <scope>NUCLEOTIDE SEQUENCE [LARGE SCALE GENOMIC DNA]</scope>
    <source>
        <strain evidence="8 9">M1</strain>
    </source>
</reference>
<gene>
    <name evidence="8" type="ORF">DEAC_c22110</name>
</gene>
<dbReference type="EMBL" id="LDZY01000007">
    <property type="protein sequence ID" value="KLU65581.1"/>
    <property type="molecule type" value="Genomic_DNA"/>
</dbReference>
<dbReference type="Proteomes" id="UP000036356">
    <property type="component" value="Unassembled WGS sequence"/>
</dbReference>
<dbReference type="STRING" id="476652.DEAC_c22110"/>
<dbReference type="AlphaFoldDB" id="A0A0J1ILJ8"/>
<dbReference type="InterPro" id="IPR036259">
    <property type="entry name" value="MFS_trans_sf"/>
</dbReference>
<dbReference type="Pfam" id="PF07690">
    <property type="entry name" value="MFS_1"/>
    <property type="match status" value="1"/>
</dbReference>